<dbReference type="SMART" id="SM00054">
    <property type="entry name" value="EFh"/>
    <property type="match status" value="4"/>
</dbReference>
<keyword evidence="7" id="KW-1185">Reference proteome</keyword>
<dbReference type="InterPro" id="IPR051581">
    <property type="entry name" value="Ca-bind"/>
</dbReference>
<evidence type="ECO:0000256" key="4">
    <source>
        <dbReference type="SAM" id="MobiDB-lite"/>
    </source>
</evidence>
<dbReference type="InterPro" id="IPR011992">
    <property type="entry name" value="EF-hand-dom_pair"/>
</dbReference>
<dbReference type="SUPFAM" id="SSF47473">
    <property type="entry name" value="EF-hand"/>
    <property type="match status" value="3"/>
</dbReference>
<dbReference type="PANTHER" id="PTHR34524">
    <property type="entry name" value="CALCYPHOSIN"/>
    <property type="match status" value="1"/>
</dbReference>
<accession>A0ABN9PQC7</accession>
<dbReference type="Gene3D" id="1.10.238.10">
    <property type="entry name" value="EF-hand"/>
    <property type="match status" value="3"/>
</dbReference>
<reference evidence="6" key="1">
    <citation type="submission" date="2023-10" db="EMBL/GenBank/DDBJ databases">
        <authorList>
            <person name="Chen Y."/>
            <person name="Shah S."/>
            <person name="Dougan E. K."/>
            <person name="Thang M."/>
            <person name="Chan C."/>
        </authorList>
    </citation>
    <scope>NUCLEOTIDE SEQUENCE [LARGE SCALE GENOMIC DNA]</scope>
</reference>
<organism evidence="6 7">
    <name type="scientific">Prorocentrum cordatum</name>
    <dbReference type="NCBI Taxonomy" id="2364126"/>
    <lineage>
        <taxon>Eukaryota</taxon>
        <taxon>Sar</taxon>
        <taxon>Alveolata</taxon>
        <taxon>Dinophyceae</taxon>
        <taxon>Prorocentrales</taxon>
        <taxon>Prorocentraceae</taxon>
        <taxon>Prorocentrum</taxon>
    </lineage>
</organism>
<evidence type="ECO:0000256" key="3">
    <source>
        <dbReference type="ARBA" id="ARBA00022837"/>
    </source>
</evidence>
<comment type="caution">
    <text evidence="6">The sequence shown here is derived from an EMBL/GenBank/DDBJ whole genome shotgun (WGS) entry which is preliminary data.</text>
</comment>
<dbReference type="Proteomes" id="UP001189429">
    <property type="component" value="Unassembled WGS sequence"/>
</dbReference>
<feature type="domain" description="EF-hand" evidence="5">
    <location>
        <begin position="12"/>
        <end position="47"/>
    </location>
</feature>
<evidence type="ECO:0000256" key="2">
    <source>
        <dbReference type="ARBA" id="ARBA00022737"/>
    </source>
</evidence>
<sequence length="584" mass="65877">MVDLFKQFLIDKTGNPLKGWLQFFDKNGDSKVDRLEFEQSLEKMGYDGSAAELFDELDLDESGSLSISEVDIWSSQTWSAFKRWCVHAFRSKDEFVSKLCKDYEPSGSAAKGEPLERRGDCASVTRQHTREESSPLTSSGKMGRAKSLLERSRTTGSDMASGLTTPRKGRTAIGRSFTVGHSTESEVTGFIQQQFVENASRMGWYGGLEMMLFTWLDIRGVGLVKSEDVSVWFDAEHAFQQRRMAFRKKRTQQLAQALGNRTGEQAQHALKAFKVFLRSKWRCLFHAWRSKLDRDGSMTVARKEVWRTCSELGWHGDVSALWHSLDCDDSGSCTLDEFTLAEARPLAVFKRAAEERYGSVVKQFRALLKAAKVKGPGGRLDKVAWCAASHQLGCKYDAPLVFDLVDWEEAGSLCLRDLRFMDVWVPEVWLAEQPDSEAAEDFKRALLQHHGGSVVRAWRVGLDRDGTGLATYKEFKLAAQKIGFEGNVPGAFLALDSDFSGCIGLDELNPDAANELRRFRHWAHQMFGCVVMAFEVLDEDRSDSVSRKEFRRVMKSHCYKGDLEHLFNTLDSNENGHRTGLGRG</sequence>
<evidence type="ECO:0000259" key="5">
    <source>
        <dbReference type="PROSITE" id="PS50222"/>
    </source>
</evidence>
<keyword evidence="1" id="KW-0479">Metal-binding</keyword>
<keyword evidence="3" id="KW-0106">Calcium</keyword>
<protein>
    <recommendedName>
        <fullName evidence="5">EF-hand domain-containing protein</fullName>
    </recommendedName>
</protein>
<feature type="compositionally biased region" description="Polar residues" evidence="4">
    <location>
        <begin position="154"/>
        <end position="164"/>
    </location>
</feature>
<dbReference type="PANTHER" id="PTHR34524:SF6">
    <property type="entry name" value="CALCYPHOSINE LIKE"/>
    <property type="match status" value="1"/>
</dbReference>
<dbReference type="InterPro" id="IPR018247">
    <property type="entry name" value="EF_Hand_1_Ca_BS"/>
</dbReference>
<dbReference type="InterPro" id="IPR002048">
    <property type="entry name" value="EF_hand_dom"/>
</dbReference>
<evidence type="ECO:0000313" key="7">
    <source>
        <dbReference type="Proteomes" id="UP001189429"/>
    </source>
</evidence>
<feature type="domain" description="EF-hand" evidence="5">
    <location>
        <begin position="533"/>
        <end position="560"/>
    </location>
</feature>
<dbReference type="PROSITE" id="PS00018">
    <property type="entry name" value="EF_HAND_1"/>
    <property type="match status" value="2"/>
</dbReference>
<keyword evidence="2" id="KW-0677">Repeat</keyword>
<dbReference type="EMBL" id="CAUYUJ010001076">
    <property type="protein sequence ID" value="CAK0794051.1"/>
    <property type="molecule type" value="Genomic_DNA"/>
</dbReference>
<dbReference type="PROSITE" id="PS50222">
    <property type="entry name" value="EF_HAND_2"/>
    <property type="match status" value="2"/>
</dbReference>
<evidence type="ECO:0000313" key="6">
    <source>
        <dbReference type="EMBL" id="CAK0794051.1"/>
    </source>
</evidence>
<evidence type="ECO:0000256" key="1">
    <source>
        <dbReference type="ARBA" id="ARBA00022723"/>
    </source>
</evidence>
<feature type="region of interest" description="Disordered" evidence="4">
    <location>
        <begin position="105"/>
        <end position="173"/>
    </location>
</feature>
<proteinExistence type="predicted"/>
<gene>
    <name evidence="6" type="ORF">PCOR1329_LOCUS4146</name>
</gene>
<name>A0ABN9PQC7_9DINO</name>